<evidence type="ECO:0000256" key="1">
    <source>
        <dbReference type="ARBA" id="ARBA00022771"/>
    </source>
</evidence>
<reference evidence="4 5" key="1">
    <citation type="journal article" date="2014" name="Nat. Commun.">
        <title>Klebsormidium flaccidum genome reveals primary factors for plant terrestrial adaptation.</title>
        <authorList>
            <person name="Hori K."/>
            <person name="Maruyama F."/>
            <person name="Fujisawa T."/>
            <person name="Togashi T."/>
            <person name="Yamamoto N."/>
            <person name="Seo M."/>
            <person name="Sato S."/>
            <person name="Yamada T."/>
            <person name="Mori H."/>
            <person name="Tajima N."/>
            <person name="Moriyama T."/>
            <person name="Ikeuchi M."/>
            <person name="Watanabe M."/>
            <person name="Wada H."/>
            <person name="Kobayashi K."/>
            <person name="Saito M."/>
            <person name="Masuda T."/>
            <person name="Sasaki-Sekimoto Y."/>
            <person name="Mashiguchi K."/>
            <person name="Awai K."/>
            <person name="Shimojima M."/>
            <person name="Masuda S."/>
            <person name="Iwai M."/>
            <person name="Nobusawa T."/>
            <person name="Narise T."/>
            <person name="Kondo S."/>
            <person name="Saito H."/>
            <person name="Sato R."/>
            <person name="Murakawa M."/>
            <person name="Ihara Y."/>
            <person name="Oshima-Yamada Y."/>
            <person name="Ohtaka K."/>
            <person name="Satoh M."/>
            <person name="Sonobe K."/>
            <person name="Ishii M."/>
            <person name="Ohtani R."/>
            <person name="Kanamori-Sato M."/>
            <person name="Honoki R."/>
            <person name="Miyazaki D."/>
            <person name="Mochizuki H."/>
            <person name="Umetsu J."/>
            <person name="Higashi K."/>
            <person name="Shibata D."/>
            <person name="Kamiya Y."/>
            <person name="Sato N."/>
            <person name="Nakamura Y."/>
            <person name="Tabata S."/>
            <person name="Ida S."/>
            <person name="Kurokawa K."/>
            <person name="Ohta H."/>
        </authorList>
    </citation>
    <scope>NUCLEOTIDE SEQUENCE [LARGE SCALE GENOMIC DNA]</scope>
    <source>
        <strain evidence="4 5">NIES-2285</strain>
    </source>
</reference>
<feature type="region of interest" description="Disordered" evidence="3">
    <location>
        <begin position="287"/>
        <end position="415"/>
    </location>
</feature>
<dbReference type="SUPFAM" id="SSF57903">
    <property type="entry name" value="FYVE/PHD zinc finger"/>
    <property type="match status" value="1"/>
</dbReference>
<proteinExistence type="predicted"/>
<dbReference type="AlphaFoldDB" id="A0A1Y1IVY4"/>
<feature type="compositionally biased region" description="Basic and acidic residues" evidence="3">
    <location>
        <begin position="358"/>
        <end position="406"/>
    </location>
</feature>
<keyword evidence="1" id="KW-0863">Zinc-finger</keyword>
<dbReference type="Proteomes" id="UP000054558">
    <property type="component" value="Unassembled WGS sequence"/>
</dbReference>
<feature type="region of interest" description="Disordered" evidence="3">
    <location>
        <begin position="140"/>
        <end position="227"/>
    </location>
</feature>
<keyword evidence="5" id="KW-1185">Reference proteome</keyword>
<dbReference type="InterPro" id="IPR011011">
    <property type="entry name" value="Znf_FYVE_PHD"/>
</dbReference>
<evidence type="ECO:0000256" key="2">
    <source>
        <dbReference type="ARBA" id="ARBA00022833"/>
    </source>
</evidence>
<dbReference type="GO" id="GO:0008270">
    <property type="term" value="F:zinc ion binding"/>
    <property type="evidence" value="ECO:0007669"/>
    <property type="project" value="UniProtKB-KW"/>
</dbReference>
<protein>
    <submittedName>
        <fullName evidence="4">Uncharacterized protein</fullName>
    </submittedName>
</protein>
<gene>
    <name evidence="4" type="ORF">KFL_016600010</name>
</gene>
<keyword evidence="1" id="KW-0479">Metal-binding</keyword>
<feature type="compositionally biased region" description="Basic and acidic residues" evidence="3">
    <location>
        <begin position="294"/>
        <end position="313"/>
    </location>
</feature>
<evidence type="ECO:0000313" key="4">
    <source>
        <dbReference type="EMBL" id="GAQ93571.1"/>
    </source>
</evidence>
<dbReference type="EMBL" id="DF238609">
    <property type="protein sequence ID" value="GAQ93571.1"/>
    <property type="molecule type" value="Genomic_DNA"/>
</dbReference>
<evidence type="ECO:0000256" key="3">
    <source>
        <dbReference type="SAM" id="MobiDB-lite"/>
    </source>
</evidence>
<sequence>MRCGSKQSALEEGEEVASPNESICNMTKCAATKEGDGAARVQCRVCQASLHVECVKSLMAEHYEGDLYGESYYCDRHFNCVMDVCVPDSQGRGRGAATQHGCQVCKRPLHSLCMRALVGDEFEGEFLFCNLHLPDSLKAKVPTPTLPKGSTRPSDVIATEAGNPSPTRHPPLKIDNSSPRDVSGEGETGPLLNPSECNAASLSAPPPTNSAPPPATNSAPETNPVSTKVATSRNLAALDSLATIACEITARKSLYEPADLGKQLVSGLGGKGLAGLVWKKVVQETEVKSPGGAIEKHSEAEKGVRAKTIEREQTGPTERTGNCEIEPKTGGGRKDRGTVLDSDSSEENPKRASAAKGGRSEENHEESPKAEGDSGSRAEARTGESERDKKKTESKKGRKASGEKKNGNLQATPVV</sequence>
<accession>A0A1Y1IVY4</accession>
<keyword evidence="2" id="KW-0862">Zinc</keyword>
<feature type="compositionally biased region" description="Pro residues" evidence="3">
    <location>
        <begin position="204"/>
        <end position="215"/>
    </location>
</feature>
<name>A0A1Y1IVY4_KLENI</name>
<organism evidence="4 5">
    <name type="scientific">Klebsormidium nitens</name>
    <name type="common">Green alga</name>
    <name type="synonym">Ulothrix nitens</name>
    <dbReference type="NCBI Taxonomy" id="105231"/>
    <lineage>
        <taxon>Eukaryota</taxon>
        <taxon>Viridiplantae</taxon>
        <taxon>Streptophyta</taxon>
        <taxon>Klebsormidiophyceae</taxon>
        <taxon>Klebsormidiales</taxon>
        <taxon>Klebsormidiaceae</taxon>
        <taxon>Klebsormidium</taxon>
    </lineage>
</organism>
<evidence type="ECO:0000313" key="5">
    <source>
        <dbReference type="Proteomes" id="UP000054558"/>
    </source>
</evidence>